<dbReference type="NCBIfam" id="TIGR03842">
    <property type="entry name" value="F420_CPS_4043"/>
    <property type="match status" value="1"/>
</dbReference>
<dbReference type="InterPro" id="IPR022315">
    <property type="entry name" value="F420_OxRdatse_CPS4043_pred"/>
</dbReference>
<feature type="domain" description="Luciferase-like" evidence="2">
    <location>
        <begin position="7"/>
        <end position="306"/>
    </location>
</feature>
<evidence type="ECO:0000259" key="2">
    <source>
        <dbReference type="Pfam" id="PF00296"/>
    </source>
</evidence>
<dbReference type="GO" id="GO:0016705">
    <property type="term" value="F:oxidoreductase activity, acting on paired donors, with incorporation or reduction of molecular oxygen"/>
    <property type="evidence" value="ECO:0007669"/>
    <property type="project" value="InterPro"/>
</dbReference>
<gene>
    <name evidence="3" type="ORF">JGS22_023795</name>
</gene>
<sequence length="342" mass="37427">MDFGLVLQTDPPGSATVSLMRRAERNGFTHGWTFDSAVLWQEPFVIHSRILDHTDRLKVGPMVTNPGTRSWEVTASTFATLNEMYGNRTVCGIGRGDSAMRVAGRSPNNLRSLGEAITAIRELAEGREALVDGRPLTIPWVRNGSLPVWMAAYGPKALALAGQKADGFILQLADPYLTEWMVRSVREAAADAGRDPDAITVCVAAPAYLGDDLAHAREQCRWFGGMVGNHVADLVARYGEHSSMVPEELTDYIKQRKGYDYSHHGRAGNPDTAFVPDEIIDRFCLLGPAEAHIEKLQRLRELGVDQFALYAMHDAREEVIDGYGRDIIPALDPQSAAPGTAG</sequence>
<dbReference type="InterPro" id="IPR011251">
    <property type="entry name" value="Luciferase-like_dom"/>
</dbReference>
<dbReference type="Gene3D" id="3.20.20.30">
    <property type="entry name" value="Luciferase-like domain"/>
    <property type="match status" value="1"/>
</dbReference>
<dbReference type="InterPro" id="IPR036661">
    <property type="entry name" value="Luciferase-like_sf"/>
</dbReference>
<dbReference type="InterPro" id="IPR050564">
    <property type="entry name" value="F420-G6PD/mer"/>
</dbReference>
<accession>A0A949JKQ3</accession>
<dbReference type="CDD" id="cd01097">
    <property type="entry name" value="Tetrahydromethanopterin_reductase"/>
    <property type="match status" value="1"/>
</dbReference>
<dbReference type="PANTHER" id="PTHR43244">
    <property type="match status" value="1"/>
</dbReference>
<dbReference type="Proteomes" id="UP000694501">
    <property type="component" value="Unassembled WGS sequence"/>
</dbReference>
<evidence type="ECO:0000256" key="1">
    <source>
        <dbReference type="ARBA" id="ARBA00023002"/>
    </source>
</evidence>
<name>A0A949JKQ3_9ACTN</name>
<reference evidence="3" key="1">
    <citation type="submission" date="2021-06" db="EMBL/GenBank/DDBJ databases">
        <title>Sequencing of actinobacteria type strains.</title>
        <authorList>
            <person name="Nguyen G.-S."/>
            <person name="Wentzel A."/>
        </authorList>
    </citation>
    <scope>NUCLEOTIDE SEQUENCE</scope>
    <source>
        <strain evidence="3">P38-E01</strain>
    </source>
</reference>
<dbReference type="RefSeq" id="WP_211043046.1">
    <property type="nucleotide sequence ID" value="NZ_JAELVF020000004.1"/>
</dbReference>
<dbReference type="Pfam" id="PF00296">
    <property type="entry name" value="Bac_luciferase"/>
    <property type="match status" value="1"/>
</dbReference>
<keyword evidence="4" id="KW-1185">Reference proteome</keyword>
<dbReference type="PANTHER" id="PTHR43244:SF1">
    <property type="entry name" value="5,10-METHYLENETETRAHYDROMETHANOPTERIN REDUCTASE"/>
    <property type="match status" value="1"/>
</dbReference>
<comment type="caution">
    <text evidence="3">The sequence shown here is derived from an EMBL/GenBank/DDBJ whole genome shotgun (WGS) entry which is preliminary data.</text>
</comment>
<keyword evidence="1" id="KW-0560">Oxidoreductase</keyword>
<dbReference type="AlphaFoldDB" id="A0A949JKQ3"/>
<proteinExistence type="predicted"/>
<evidence type="ECO:0000313" key="3">
    <source>
        <dbReference type="EMBL" id="MBU7600569.1"/>
    </source>
</evidence>
<protein>
    <submittedName>
        <fullName evidence="3">TIGR03842 family LLM class F420-dependent oxidoreductase</fullName>
    </submittedName>
</protein>
<dbReference type="EMBL" id="JAELVF020000004">
    <property type="protein sequence ID" value="MBU7600569.1"/>
    <property type="molecule type" value="Genomic_DNA"/>
</dbReference>
<evidence type="ECO:0000313" key="4">
    <source>
        <dbReference type="Proteomes" id="UP000694501"/>
    </source>
</evidence>
<dbReference type="SUPFAM" id="SSF51679">
    <property type="entry name" value="Bacterial luciferase-like"/>
    <property type="match status" value="1"/>
</dbReference>
<organism evidence="3 4">
    <name type="scientific">Streptomyces tardus</name>
    <dbReference type="NCBI Taxonomy" id="2780544"/>
    <lineage>
        <taxon>Bacteria</taxon>
        <taxon>Bacillati</taxon>
        <taxon>Actinomycetota</taxon>
        <taxon>Actinomycetes</taxon>
        <taxon>Kitasatosporales</taxon>
        <taxon>Streptomycetaceae</taxon>
        <taxon>Streptomyces</taxon>
    </lineage>
</organism>